<dbReference type="EMBL" id="JAFBCL010000001">
    <property type="protein sequence ID" value="MBM7815188.1"/>
    <property type="molecule type" value="Genomic_DNA"/>
</dbReference>
<name>A0ABS2SG08_9PSEU</name>
<dbReference type="InterPro" id="IPR036269">
    <property type="entry name" value="Rho_N_sf"/>
</dbReference>
<dbReference type="Proteomes" id="UP001195724">
    <property type="component" value="Unassembled WGS sequence"/>
</dbReference>
<protein>
    <recommendedName>
        <fullName evidence="2">Rho termination factor-like N-terminal domain-containing protein</fullName>
    </recommendedName>
</protein>
<dbReference type="InterPro" id="IPR011112">
    <property type="entry name" value="Rho-like_N"/>
</dbReference>
<dbReference type="SMART" id="SM00959">
    <property type="entry name" value="Rho_N"/>
    <property type="match status" value="1"/>
</dbReference>
<evidence type="ECO:0000313" key="4">
    <source>
        <dbReference type="Proteomes" id="UP001195724"/>
    </source>
</evidence>
<dbReference type="RefSeq" id="WP_204845739.1">
    <property type="nucleotide sequence ID" value="NZ_JAFBCL010000001.1"/>
</dbReference>
<organism evidence="3 4">
    <name type="scientific">Saccharothrix algeriensis</name>
    <dbReference type="NCBI Taxonomy" id="173560"/>
    <lineage>
        <taxon>Bacteria</taxon>
        <taxon>Bacillati</taxon>
        <taxon>Actinomycetota</taxon>
        <taxon>Actinomycetes</taxon>
        <taxon>Pseudonocardiales</taxon>
        <taxon>Pseudonocardiaceae</taxon>
        <taxon>Saccharothrix</taxon>
    </lineage>
</organism>
<dbReference type="Pfam" id="PF07498">
    <property type="entry name" value="Rho_N"/>
    <property type="match status" value="1"/>
</dbReference>
<feature type="domain" description="Rho termination factor-like N-terminal" evidence="2">
    <location>
        <begin position="20"/>
        <end position="62"/>
    </location>
</feature>
<dbReference type="Gene3D" id="1.10.720.10">
    <property type="match status" value="1"/>
</dbReference>
<dbReference type="SUPFAM" id="SSF68912">
    <property type="entry name" value="Rho N-terminal domain-like"/>
    <property type="match status" value="1"/>
</dbReference>
<keyword evidence="4" id="KW-1185">Reference proteome</keyword>
<feature type="compositionally biased region" description="Basic and acidic residues" evidence="1">
    <location>
        <begin position="1"/>
        <end position="11"/>
    </location>
</feature>
<sequence length="259" mass="28762">MSEQRTQEHGGRTRPVRPGELTEMTVAELRHKASELGVRGAHAMRKDELVEAVAEAMGGRGAPRPRGEGEAGGGMRTGKGTSKSLKYSQEVASPDDEPERTGRSLVTTSHDVIRQWAGQRNAAPATVDGTEHGDHLGVLRLDFPGHRGDTLRHVEWDEWFATFDQRRLNFIYQEQRSDGSPATSSAWKARTARTADRLPAIPRNRHSPHPRTLTPWAAHPVQTGRLVFSPYDLPGGLPCFSWGCKHAFRLHPQEKHGRL</sequence>
<evidence type="ECO:0000259" key="2">
    <source>
        <dbReference type="SMART" id="SM00959"/>
    </source>
</evidence>
<evidence type="ECO:0000313" key="3">
    <source>
        <dbReference type="EMBL" id="MBM7815188.1"/>
    </source>
</evidence>
<evidence type="ECO:0000256" key="1">
    <source>
        <dbReference type="SAM" id="MobiDB-lite"/>
    </source>
</evidence>
<accession>A0ABS2SG08</accession>
<comment type="caution">
    <text evidence="3">The sequence shown here is derived from an EMBL/GenBank/DDBJ whole genome shotgun (WGS) entry which is preliminary data.</text>
</comment>
<proteinExistence type="predicted"/>
<reference evidence="3 4" key="1">
    <citation type="submission" date="2021-01" db="EMBL/GenBank/DDBJ databases">
        <title>Sequencing the genomes of 1000 actinobacteria strains.</title>
        <authorList>
            <person name="Klenk H.-P."/>
        </authorList>
    </citation>
    <scope>NUCLEOTIDE SEQUENCE [LARGE SCALE GENOMIC DNA]</scope>
    <source>
        <strain evidence="3 4">DSM 44581</strain>
    </source>
</reference>
<gene>
    <name evidence="3" type="ORF">JOE68_006053</name>
</gene>
<feature type="region of interest" description="Disordered" evidence="1">
    <location>
        <begin position="1"/>
        <end position="22"/>
    </location>
</feature>
<feature type="region of interest" description="Disordered" evidence="1">
    <location>
        <begin position="56"/>
        <end position="105"/>
    </location>
</feature>